<protein>
    <submittedName>
        <fullName evidence="2">Uncharacterized protein</fullName>
    </submittedName>
</protein>
<gene>
    <name evidence="2" type="ORF">NPIL_435831</name>
</gene>
<sequence length="99" mass="11244">MRRPLSSNAVEIAEDTSPVLPNAVREISAVIPPFPEECFADNELEICIMMKVSEAYALWTQNDLNKIFVKVKTSQPKPSPHPVGIKSSTKKNRMRTYRR</sequence>
<evidence type="ECO:0000313" key="2">
    <source>
        <dbReference type="EMBL" id="GFU20593.1"/>
    </source>
</evidence>
<name>A0A8X6QLW7_NEPPI</name>
<reference evidence="2" key="1">
    <citation type="submission" date="2020-08" db="EMBL/GenBank/DDBJ databases">
        <title>Multicomponent nature underlies the extraordinary mechanical properties of spider dragline silk.</title>
        <authorList>
            <person name="Kono N."/>
            <person name="Nakamura H."/>
            <person name="Mori M."/>
            <person name="Yoshida Y."/>
            <person name="Ohtoshi R."/>
            <person name="Malay A.D."/>
            <person name="Moran D.A.P."/>
            <person name="Tomita M."/>
            <person name="Numata K."/>
            <person name="Arakawa K."/>
        </authorList>
    </citation>
    <scope>NUCLEOTIDE SEQUENCE</scope>
</reference>
<comment type="caution">
    <text evidence="2">The sequence shown here is derived from an EMBL/GenBank/DDBJ whole genome shotgun (WGS) entry which is preliminary data.</text>
</comment>
<dbReference type="AlphaFoldDB" id="A0A8X6QLW7"/>
<proteinExistence type="predicted"/>
<dbReference type="EMBL" id="BMAW01031315">
    <property type="protein sequence ID" value="GFU20593.1"/>
    <property type="molecule type" value="Genomic_DNA"/>
</dbReference>
<evidence type="ECO:0000256" key="1">
    <source>
        <dbReference type="SAM" id="MobiDB-lite"/>
    </source>
</evidence>
<accession>A0A8X6QLW7</accession>
<keyword evidence="3" id="KW-1185">Reference proteome</keyword>
<dbReference type="Proteomes" id="UP000887013">
    <property type="component" value="Unassembled WGS sequence"/>
</dbReference>
<feature type="region of interest" description="Disordered" evidence="1">
    <location>
        <begin position="73"/>
        <end position="99"/>
    </location>
</feature>
<organism evidence="2 3">
    <name type="scientific">Nephila pilipes</name>
    <name type="common">Giant wood spider</name>
    <name type="synonym">Nephila maculata</name>
    <dbReference type="NCBI Taxonomy" id="299642"/>
    <lineage>
        <taxon>Eukaryota</taxon>
        <taxon>Metazoa</taxon>
        <taxon>Ecdysozoa</taxon>
        <taxon>Arthropoda</taxon>
        <taxon>Chelicerata</taxon>
        <taxon>Arachnida</taxon>
        <taxon>Araneae</taxon>
        <taxon>Araneomorphae</taxon>
        <taxon>Entelegynae</taxon>
        <taxon>Araneoidea</taxon>
        <taxon>Nephilidae</taxon>
        <taxon>Nephila</taxon>
    </lineage>
</organism>
<evidence type="ECO:0000313" key="3">
    <source>
        <dbReference type="Proteomes" id="UP000887013"/>
    </source>
</evidence>
<feature type="compositionally biased region" description="Basic residues" evidence="1">
    <location>
        <begin position="88"/>
        <end position="99"/>
    </location>
</feature>